<dbReference type="PANTHER" id="PTHR12592:SF0">
    <property type="entry name" value="ATP-DEPENDENT (S)-NAD(P)H-HYDRATE DEHYDRATASE"/>
    <property type="match status" value="1"/>
</dbReference>
<keyword evidence="22" id="KW-1185">Reference proteome</keyword>
<evidence type="ECO:0000256" key="18">
    <source>
        <dbReference type="PIRNR" id="PIRNR017184"/>
    </source>
</evidence>
<comment type="caution">
    <text evidence="17">Lacks conserved residue(s) required for the propagation of feature annotation.</text>
</comment>
<dbReference type="PANTHER" id="PTHR12592">
    <property type="entry name" value="ATP-DEPENDENT (S)-NAD(P)H-HYDRATE DEHYDRATASE FAMILY MEMBER"/>
    <property type="match status" value="1"/>
</dbReference>
<evidence type="ECO:0000256" key="12">
    <source>
        <dbReference type="ARBA" id="ARBA00023239"/>
    </source>
</evidence>
<dbReference type="PROSITE" id="PS51383">
    <property type="entry name" value="YJEF_C_3"/>
    <property type="match status" value="1"/>
</dbReference>
<evidence type="ECO:0000256" key="11">
    <source>
        <dbReference type="ARBA" id="ARBA00023235"/>
    </source>
</evidence>
<keyword evidence="11 18" id="KW-0413">Isomerase</keyword>
<dbReference type="EMBL" id="BAABBO010000001">
    <property type="protein sequence ID" value="GAA3948007.1"/>
    <property type="molecule type" value="Genomic_DNA"/>
</dbReference>
<evidence type="ECO:0000259" key="19">
    <source>
        <dbReference type="PROSITE" id="PS51383"/>
    </source>
</evidence>
<proteinExistence type="inferred from homology"/>
<dbReference type="Proteomes" id="UP001501337">
    <property type="component" value="Unassembled WGS sequence"/>
</dbReference>
<dbReference type="InterPro" id="IPR036652">
    <property type="entry name" value="YjeF_N_dom_sf"/>
</dbReference>
<feature type="binding site" evidence="17">
    <location>
        <position position="319"/>
    </location>
    <ligand>
        <name>(6S)-NADPHX</name>
        <dbReference type="ChEBI" id="CHEBI:64076"/>
    </ligand>
</feature>
<feature type="domain" description="YjeF N-terminal" evidence="20">
    <location>
        <begin position="1"/>
        <end position="163"/>
    </location>
</feature>
<evidence type="ECO:0000313" key="21">
    <source>
        <dbReference type="EMBL" id="GAA3948007.1"/>
    </source>
</evidence>
<evidence type="ECO:0000256" key="3">
    <source>
        <dbReference type="ARBA" id="ARBA00006001"/>
    </source>
</evidence>
<dbReference type="CDD" id="cd01171">
    <property type="entry name" value="YXKO-related"/>
    <property type="match status" value="1"/>
</dbReference>
<dbReference type="SUPFAM" id="SSF64153">
    <property type="entry name" value="YjeF N-terminal domain-like"/>
    <property type="match status" value="1"/>
</dbReference>
<comment type="function">
    <text evidence="17">Catalyzes the dehydration of the S-form of NAD(P)HX at the expense of ADP, which is converted to AMP. Together with NAD(P)HX epimerase, which catalyzes the epimerization of the S- and R-forms, the enzyme allows the repair of both epimers of NAD(P)HX, a damaged form of NAD(P)H that is a result of enzymatic or heat-dependent hydration.</text>
</comment>
<evidence type="ECO:0000256" key="5">
    <source>
        <dbReference type="ARBA" id="ARBA00022723"/>
    </source>
</evidence>
<dbReference type="PROSITE" id="PS01049">
    <property type="entry name" value="YJEF_C_1"/>
    <property type="match status" value="1"/>
</dbReference>
<comment type="catalytic activity">
    <reaction evidence="15 17 18">
        <text>(6S)-NADHX + ADP = AMP + phosphate + NADH + H(+)</text>
        <dbReference type="Rhea" id="RHEA:32223"/>
        <dbReference type="ChEBI" id="CHEBI:15378"/>
        <dbReference type="ChEBI" id="CHEBI:43474"/>
        <dbReference type="ChEBI" id="CHEBI:57945"/>
        <dbReference type="ChEBI" id="CHEBI:64074"/>
        <dbReference type="ChEBI" id="CHEBI:456215"/>
        <dbReference type="ChEBI" id="CHEBI:456216"/>
        <dbReference type="EC" id="4.2.1.136"/>
    </reaction>
</comment>
<evidence type="ECO:0000256" key="6">
    <source>
        <dbReference type="ARBA" id="ARBA00022741"/>
    </source>
</evidence>
<keyword evidence="7 17" id="KW-0067">ATP-binding</keyword>
<evidence type="ECO:0000313" key="22">
    <source>
        <dbReference type="Proteomes" id="UP001501337"/>
    </source>
</evidence>
<keyword evidence="5 18" id="KW-0479">Metal-binding</keyword>
<protein>
    <recommendedName>
        <fullName evidence="17">ADP-dependent (S)-NAD(P)H-hydrate dehydratase</fullName>
        <ecNumber evidence="17">4.2.1.136</ecNumber>
    </recommendedName>
    <alternativeName>
        <fullName evidence="17">ADP-dependent NAD(P)HX dehydratase</fullName>
    </alternativeName>
</protein>
<comment type="subunit">
    <text evidence="17">Homotetramer.</text>
</comment>
<dbReference type="InterPro" id="IPR029056">
    <property type="entry name" value="Ribokinase-like"/>
</dbReference>
<keyword evidence="10 17" id="KW-0520">NAD</keyword>
<evidence type="ECO:0000256" key="16">
    <source>
        <dbReference type="ARBA" id="ARBA00049209"/>
    </source>
</evidence>
<feature type="binding site" evidence="17">
    <location>
        <position position="398"/>
    </location>
    <ligand>
        <name>(6S)-NADPHX</name>
        <dbReference type="ChEBI" id="CHEBI:64076"/>
    </ligand>
</feature>
<evidence type="ECO:0000256" key="7">
    <source>
        <dbReference type="ARBA" id="ARBA00022840"/>
    </source>
</evidence>
<keyword evidence="13" id="KW-0511">Multifunctional enzyme</keyword>
<feature type="binding site" evidence="17">
    <location>
        <position position="268"/>
    </location>
    <ligand>
        <name>(6S)-NADPHX</name>
        <dbReference type="ChEBI" id="CHEBI:64076"/>
    </ligand>
</feature>
<comment type="cofactor">
    <cofactor evidence="18">
        <name>K(+)</name>
        <dbReference type="ChEBI" id="CHEBI:29103"/>
    </cofactor>
    <text evidence="18">Binds 1 potassium ion per subunit.</text>
</comment>
<evidence type="ECO:0000256" key="8">
    <source>
        <dbReference type="ARBA" id="ARBA00022857"/>
    </source>
</evidence>
<keyword evidence="12 17" id="KW-0456">Lyase</keyword>
<comment type="similarity">
    <text evidence="4 18">In the C-terminal section; belongs to the NnrD/CARKD family.</text>
</comment>
<evidence type="ECO:0000256" key="13">
    <source>
        <dbReference type="ARBA" id="ARBA00023268"/>
    </source>
</evidence>
<dbReference type="Pfam" id="PF03853">
    <property type="entry name" value="YjeF_N"/>
    <property type="match status" value="1"/>
</dbReference>
<comment type="catalytic activity">
    <reaction evidence="16 17 18">
        <text>(6S)-NADPHX + ADP = AMP + phosphate + NADPH + H(+)</text>
        <dbReference type="Rhea" id="RHEA:32235"/>
        <dbReference type="ChEBI" id="CHEBI:15378"/>
        <dbReference type="ChEBI" id="CHEBI:43474"/>
        <dbReference type="ChEBI" id="CHEBI:57783"/>
        <dbReference type="ChEBI" id="CHEBI:64076"/>
        <dbReference type="ChEBI" id="CHEBI:456215"/>
        <dbReference type="ChEBI" id="CHEBI:456216"/>
        <dbReference type="EC" id="4.2.1.136"/>
    </reaction>
</comment>
<dbReference type="HAMAP" id="MF_01965">
    <property type="entry name" value="NADHX_dehydratase"/>
    <property type="match status" value="1"/>
</dbReference>
<dbReference type="EC" id="4.2.1.136" evidence="17"/>
<evidence type="ECO:0000256" key="2">
    <source>
        <dbReference type="ARBA" id="ARBA00000909"/>
    </source>
</evidence>
<dbReference type="InterPro" id="IPR017953">
    <property type="entry name" value="Carbohydrate_kinase_pred_CS"/>
</dbReference>
<comment type="caution">
    <text evidence="21">The sequence shown here is derived from an EMBL/GenBank/DDBJ whole genome shotgun (WGS) entry which is preliminary data.</text>
</comment>
<accession>A0ABP7NLI7</accession>
<evidence type="ECO:0000259" key="20">
    <source>
        <dbReference type="PROSITE" id="PS51385"/>
    </source>
</evidence>
<comment type="similarity">
    <text evidence="3 18">In the N-terminal section; belongs to the NnrE/AIBP family.</text>
</comment>
<dbReference type="PIRSF" id="PIRSF017184">
    <property type="entry name" value="Nnr"/>
    <property type="match status" value="1"/>
</dbReference>
<dbReference type="Pfam" id="PF01256">
    <property type="entry name" value="Carb_kinase"/>
    <property type="match status" value="1"/>
</dbReference>
<keyword evidence="8 17" id="KW-0521">NADP</keyword>
<name>A0ABP7NLI7_9GAMM</name>
<evidence type="ECO:0000256" key="14">
    <source>
        <dbReference type="ARBA" id="ARBA00025153"/>
    </source>
</evidence>
<gene>
    <name evidence="17" type="primary">nnrD</name>
    <name evidence="21" type="ORF">GCM10022278_03970</name>
</gene>
<comment type="cofactor">
    <cofactor evidence="17">
        <name>Mg(2+)</name>
        <dbReference type="ChEBI" id="CHEBI:18420"/>
    </cofactor>
</comment>
<dbReference type="PROSITE" id="PS51385">
    <property type="entry name" value="YJEF_N"/>
    <property type="match status" value="1"/>
</dbReference>
<dbReference type="PROSITE" id="PS01050">
    <property type="entry name" value="YJEF_C_2"/>
    <property type="match status" value="1"/>
</dbReference>
<dbReference type="InterPro" id="IPR000631">
    <property type="entry name" value="CARKD"/>
</dbReference>
<evidence type="ECO:0000256" key="10">
    <source>
        <dbReference type="ARBA" id="ARBA00023027"/>
    </source>
</evidence>
<sequence>MARLALQHGLSVQLVYGLDVDSLNDAHAELRERSEAFRDLQSNLQGEGHVADFEEVLFKKQAPPELSGELIVDALFGIGLTGELRSPGPEIIKLINDSDKPVFAVDCPSGLDCELGSVVDAAVCADLTCTFIALKKGLVTHQAAGFVGELHLEPLGFEAETDADATDVMLVGRGEALAYLAQRSPVSHKGNFGKVLCAGGDEGMGGAILLAAESCSRGGAGVVMSATRSAHVTAGLTRSPEIMWRGVENRSELSELLEVATAVAIGPGLGRQPWGQMCWQTVLGMVQNRAVPCVVDADALNLLAKEPRRLGSRFCLTPHPGEAATLMNAVDSDTTSTAASINADRFESVSRLSRAYGCCVLLKGAGGLVAWPDDDSDRIRVAVVASAHPALASGGMGDVLTGLLVAQMAQGLPAWQAAVRALHLQLEAVEALQAQTHEAAVTASRVVQAL</sequence>
<dbReference type="Gene3D" id="3.40.1190.20">
    <property type="match status" value="1"/>
</dbReference>
<dbReference type="Gene3D" id="3.40.50.10260">
    <property type="entry name" value="YjeF N-terminal domain"/>
    <property type="match status" value="1"/>
</dbReference>
<organism evidence="21 22">
    <name type="scientific">Allohahella marinimesophila</name>
    <dbReference type="NCBI Taxonomy" id="1054972"/>
    <lineage>
        <taxon>Bacteria</taxon>
        <taxon>Pseudomonadati</taxon>
        <taxon>Pseudomonadota</taxon>
        <taxon>Gammaproteobacteria</taxon>
        <taxon>Oceanospirillales</taxon>
        <taxon>Hahellaceae</taxon>
        <taxon>Allohahella</taxon>
    </lineage>
</organism>
<evidence type="ECO:0000256" key="15">
    <source>
        <dbReference type="ARBA" id="ARBA00048238"/>
    </source>
</evidence>
<evidence type="ECO:0000256" key="9">
    <source>
        <dbReference type="ARBA" id="ARBA00022958"/>
    </source>
</evidence>
<comment type="function">
    <text evidence="14 18">Bifunctional enzyme that catalyzes the epimerization of the S- and R-forms of NAD(P)HX and the dehydration of the S-form of NAD(P)HX at the expense of ADP, which is converted to AMP. This allows the repair of both epimers of NAD(P)HX, a damaged form of NAD(P)H that is a result of enzymatic or heat-dependent hydration.</text>
</comment>
<comment type="similarity">
    <text evidence="17">Belongs to the NnrD/CARKD family.</text>
</comment>
<evidence type="ECO:0000256" key="1">
    <source>
        <dbReference type="ARBA" id="ARBA00000013"/>
    </source>
</evidence>
<feature type="binding site" evidence="17">
    <location>
        <position position="397"/>
    </location>
    <ligand>
        <name>AMP</name>
        <dbReference type="ChEBI" id="CHEBI:456215"/>
    </ligand>
</feature>
<feature type="binding site" evidence="17">
    <location>
        <position position="207"/>
    </location>
    <ligand>
        <name>(6S)-NADPHX</name>
        <dbReference type="ChEBI" id="CHEBI:64076"/>
    </ligand>
</feature>
<feature type="domain" description="YjeF C-terminal" evidence="19">
    <location>
        <begin position="172"/>
        <end position="450"/>
    </location>
</feature>
<keyword evidence="6 17" id="KW-0547">Nucleotide-binding</keyword>
<evidence type="ECO:0000256" key="17">
    <source>
        <dbReference type="HAMAP-Rule" id="MF_01965"/>
    </source>
</evidence>
<dbReference type="SUPFAM" id="SSF53613">
    <property type="entry name" value="Ribokinase-like"/>
    <property type="match status" value="1"/>
</dbReference>
<dbReference type="InterPro" id="IPR004443">
    <property type="entry name" value="YjeF_N_dom"/>
</dbReference>
<dbReference type="InterPro" id="IPR030677">
    <property type="entry name" value="Nnr"/>
</dbReference>
<keyword evidence="9 18" id="KW-0630">Potassium</keyword>
<comment type="catalytic activity">
    <reaction evidence="1 18">
        <text>(6R)-NADHX = (6S)-NADHX</text>
        <dbReference type="Rhea" id="RHEA:32215"/>
        <dbReference type="ChEBI" id="CHEBI:64074"/>
        <dbReference type="ChEBI" id="CHEBI:64075"/>
        <dbReference type="EC" id="5.1.99.6"/>
    </reaction>
</comment>
<reference evidence="22" key="1">
    <citation type="journal article" date="2019" name="Int. J. Syst. Evol. Microbiol.">
        <title>The Global Catalogue of Microorganisms (GCM) 10K type strain sequencing project: providing services to taxonomists for standard genome sequencing and annotation.</title>
        <authorList>
            <consortium name="The Broad Institute Genomics Platform"/>
            <consortium name="The Broad Institute Genome Sequencing Center for Infectious Disease"/>
            <person name="Wu L."/>
            <person name="Ma J."/>
        </authorList>
    </citation>
    <scope>NUCLEOTIDE SEQUENCE [LARGE SCALE GENOMIC DNA]</scope>
    <source>
        <strain evidence="22">JCM 17555</strain>
    </source>
</reference>
<evidence type="ECO:0000256" key="4">
    <source>
        <dbReference type="ARBA" id="ARBA00009524"/>
    </source>
</evidence>
<dbReference type="NCBIfam" id="TIGR00196">
    <property type="entry name" value="yjeF_cterm"/>
    <property type="match status" value="1"/>
</dbReference>
<comment type="catalytic activity">
    <reaction evidence="2 18">
        <text>(6R)-NADPHX = (6S)-NADPHX</text>
        <dbReference type="Rhea" id="RHEA:32227"/>
        <dbReference type="ChEBI" id="CHEBI:64076"/>
        <dbReference type="ChEBI" id="CHEBI:64077"/>
        <dbReference type="EC" id="5.1.99.6"/>
    </reaction>
</comment>